<feature type="transmembrane region" description="Helical" evidence="1">
    <location>
        <begin position="55"/>
        <end position="75"/>
    </location>
</feature>
<evidence type="ECO:0000256" key="1">
    <source>
        <dbReference type="SAM" id="Phobius"/>
    </source>
</evidence>
<organism evidence="2 3">
    <name type="scientific">Coprinopsis marcescibilis</name>
    <name type="common">Agaric fungus</name>
    <name type="synonym">Psathyrella marcescibilis</name>
    <dbReference type="NCBI Taxonomy" id="230819"/>
    <lineage>
        <taxon>Eukaryota</taxon>
        <taxon>Fungi</taxon>
        <taxon>Dikarya</taxon>
        <taxon>Basidiomycota</taxon>
        <taxon>Agaricomycotina</taxon>
        <taxon>Agaricomycetes</taxon>
        <taxon>Agaricomycetidae</taxon>
        <taxon>Agaricales</taxon>
        <taxon>Agaricineae</taxon>
        <taxon>Psathyrellaceae</taxon>
        <taxon>Coprinopsis</taxon>
    </lineage>
</organism>
<dbReference type="EMBL" id="ML210190">
    <property type="protein sequence ID" value="TFK25135.1"/>
    <property type="molecule type" value="Genomic_DNA"/>
</dbReference>
<keyword evidence="3" id="KW-1185">Reference proteome</keyword>
<evidence type="ECO:0000313" key="2">
    <source>
        <dbReference type="EMBL" id="TFK25135.1"/>
    </source>
</evidence>
<accession>A0A5C3KXX6</accession>
<gene>
    <name evidence="2" type="ORF">FA15DRAFT_591189</name>
</gene>
<name>A0A5C3KXX6_COPMA</name>
<evidence type="ECO:0000313" key="3">
    <source>
        <dbReference type="Proteomes" id="UP000307440"/>
    </source>
</evidence>
<keyword evidence="1" id="KW-1133">Transmembrane helix</keyword>
<dbReference type="OrthoDB" id="3062801at2759"/>
<feature type="transmembrane region" description="Helical" evidence="1">
    <location>
        <begin position="151"/>
        <end position="173"/>
    </location>
</feature>
<keyword evidence="1" id="KW-0472">Membrane</keyword>
<reference evidence="2 3" key="1">
    <citation type="journal article" date="2019" name="Nat. Ecol. Evol.">
        <title>Megaphylogeny resolves global patterns of mushroom evolution.</title>
        <authorList>
            <person name="Varga T."/>
            <person name="Krizsan K."/>
            <person name="Foldi C."/>
            <person name="Dima B."/>
            <person name="Sanchez-Garcia M."/>
            <person name="Sanchez-Ramirez S."/>
            <person name="Szollosi G.J."/>
            <person name="Szarkandi J.G."/>
            <person name="Papp V."/>
            <person name="Albert L."/>
            <person name="Andreopoulos W."/>
            <person name="Angelini C."/>
            <person name="Antonin V."/>
            <person name="Barry K.W."/>
            <person name="Bougher N.L."/>
            <person name="Buchanan P."/>
            <person name="Buyck B."/>
            <person name="Bense V."/>
            <person name="Catcheside P."/>
            <person name="Chovatia M."/>
            <person name="Cooper J."/>
            <person name="Damon W."/>
            <person name="Desjardin D."/>
            <person name="Finy P."/>
            <person name="Geml J."/>
            <person name="Haridas S."/>
            <person name="Hughes K."/>
            <person name="Justo A."/>
            <person name="Karasinski D."/>
            <person name="Kautmanova I."/>
            <person name="Kiss B."/>
            <person name="Kocsube S."/>
            <person name="Kotiranta H."/>
            <person name="LaButti K.M."/>
            <person name="Lechner B.E."/>
            <person name="Liimatainen K."/>
            <person name="Lipzen A."/>
            <person name="Lukacs Z."/>
            <person name="Mihaltcheva S."/>
            <person name="Morgado L.N."/>
            <person name="Niskanen T."/>
            <person name="Noordeloos M.E."/>
            <person name="Ohm R.A."/>
            <person name="Ortiz-Santana B."/>
            <person name="Ovrebo C."/>
            <person name="Racz N."/>
            <person name="Riley R."/>
            <person name="Savchenko A."/>
            <person name="Shiryaev A."/>
            <person name="Soop K."/>
            <person name="Spirin V."/>
            <person name="Szebenyi C."/>
            <person name="Tomsovsky M."/>
            <person name="Tulloss R.E."/>
            <person name="Uehling J."/>
            <person name="Grigoriev I.V."/>
            <person name="Vagvolgyi C."/>
            <person name="Papp T."/>
            <person name="Martin F.M."/>
            <person name="Miettinen O."/>
            <person name="Hibbett D.S."/>
            <person name="Nagy L.G."/>
        </authorList>
    </citation>
    <scope>NUCLEOTIDE SEQUENCE [LARGE SCALE GENOMIC DNA]</scope>
    <source>
        <strain evidence="2 3">CBS 121175</strain>
    </source>
</reference>
<protein>
    <submittedName>
        <fullName evidence="2">Uncharacterized protein</fullName>
    </submittedName>
</protein>
<keyword evidence="1" id="KW-0812">Transmembrane</keyword>
<dbReference type="Proteomes" id="UP000307440">
    <property type="component" value="Unassembled WGS sequence"/>
</dbReference>
<dbReference type="AlphaFoldDB" id="A0A5C3KXX6"/>
<feature type="transmembrane region" description="Helical" evidence="1">
    <location>
        <begin position="104"/>
        <end position="131"/>
    </location>
</feature>
<dbReference type="STRING" id="230819.A0A5C3KXX6"/>
<sequence>MPRAYENLKNTWECFIDSVMREWKTFNIISVLLLSAILTILQIDSAATDPLTRYTALASLLCALTSLLYGCMYIIRFGSMRKAHKAAEWALEARKSNTLIIWNVWVLLAMPAVWLSWSLILYICCIMSFLWRTHTHSSEPEPISDQLLLAIRVLISTLLGFGVIYGALIITTFRKYGT</sequence>
<feature type="transmembrane region" description="Helical" evidence="1">
    <location>
        <begin position="25"/>
        <end position="43"/>
    </location>
</feature>
<feature type="non-terminal residue" evidence="2">
    <location>
        <position position="178"/>
    </location>
</feature>
<proteinExistence type="predicted"/>